<evidence type="ECO:0000256" key="4">
    <source>
        <dbReference type="ARBA" id="ARBA00023172"/>
    </source>
</evidence>
<sequence>MSNTAVITLIVAIAAGFAAVIYFLSKKFKELEEKAKNNEQQQLLMEWLKDMRGSLDTNLSGVQKQLAQSGQSFNERLDRAAAVIGEVQKHLGVMTEASSYIKDLHQLLQAPKLRGGFGEQVLNDIIKQTFPKELFSLQHQFHNGQIVDALIITTEGSIPIDAKFPMESFKRYASSVAEEERKMASKDFLRDCKRHVDDISDKYILPGEGTVDFAIMYVPAEPVAYEIIVNFPEIMDYAREKRITVVSPNQFSNFLKVIYVGIERQKVSEQAKQILFHIKSIQREALTVGEDVRLVNKHIGNAKNASDSAVGSFDRLEGKIQTIGSLGEATTEPIDGEDQNKLGI</sequence>
<evidence type="ECO:0000256" key="3">
    <source>
        <dbReference type="ARBA" id="ARBA00023054"/>
    </source>
</evidence>
<dbReference type="AlphaFoldDB" id="A0A2H0X8U3"/>
<comment type="function">
    <text evidence="1">Involved in DNA recombination.</text>
</comment>
<protein>
    <recommendedName>
        <fullName evidence="8">DNA recombination protein RmuC</fullName>
    </recommendedName>
</protein>
<dbReference type="GO" id="GO:0006310">
    <property type="term" value="P:DNA recombination"/>
    <property type="evidence" value="ECO:0007669"/>
    <property type="project" value="UniProtKB-KW"/>
</dbReference>
<name>A0A2H0X8U3_UNCKA</name>
<reference evidence="7" key="1">
    <citation type="submission" date="2017-09" db="EMBL/GenBank/DDBJ databases">
        <title>Depth-based differentiation of microbial function through sediment-hosted aquifers and enrichment of novel symbionts in the deep terrestrial subsurface.</title>
        <authorList>
            <person name="Probst A.J."/>
            <person name="Ladd B."/>
            <person name="Jarett J.K."/>
            <person name="Geller-Mcgrath D.E."/>
            <person name="Sieber C.M.K."/>
            <person name="Emerson J.B."/>
            <person name="Anantharaman K."/>
            <person name="Thomas B.C."/>
            <person name="Malmstrom R."/>
            <person name="Stieglmeier M."/>
            <person name="Klingl A."/>
            <person name="Woyke T."/>
            <person name="Ryan C.M."/>
            <person name="Banfield J.F."/>
        </authorList>
    </citation>
    <scope>NUCLEOTIDE SEQUENCE [LARGE SCALE GENOMIC DNA]</scope>
</reference>
<evidence type="ECO:0000256" key="5">
    <source>
        <dbReference type="SAM" id="Phobius"/>
    </source>
</evidence>
<dbReference type="Proteomes" id="UP000231098">
    <property type="component" value="Unassembled WGS sequence"/>
</dbReference>
<comment type="similarity">
    <text evidence="2">Belongs to the RmuC family.</text>
</comment>
<comment type="caution">
    <text evidence="6">The sequence shown here is derived from an EMBL/GenBank/DDBJ whole genome shotgun (WGS) entry which is preliminary data.</text>
</comment>
<evidence type="ECO:0000256" key="1">
    <source>
        <dbReference type="ARBA" id="ARBA00003416"/>
    </source>
</evidence>
<keyword evidence="5" id="KW-1133">Transmembrane helix</keyword>
<keyword evidence="5" id="KW-0472">Membrane</keyword>
<proteinExistence type="inferred from homology"/>
<feature type="transmembrane region" description="Helical" evidence="5">
    <location>
        <begin position="6"/>
        <end position="24"/>
    </location>
</feature>
<evidence type="ECO:0000256" key="2">
    <source>
        <dbReference type="ARBA" id="ARBA00009840"/>
    </source>
</evidence>
<evidence type="ECO:0008006" key="8">
    <source>
        <dbReference type="Google" id="ProtNLM"/>
    </source>
</evidence>
<keyword evidence="4" id="KW-0233">DNA recombination</keyword>
<gene>
    <name evidence="6" type="ORF">COT51_03210</name>
</gene>
<accession>A0A2H0X8U3</accession>
<dbReference type="Pfam" id="PF02646">
    <property type="entry name" value="RmuC"/>
    <property type="match status" value="1"/>
</dbReference>
<organism evidence="6 7">
    <name type="scientific">candidate division WWE3 bacterium CG08_land_8_20_14_0_20_41_15</name>
    <dbReference type="NCBI Taxonomy" id="1975086"/>
    <lineage>
        <taxon>Bacteria</taxon>
        <taxon>Katanobacteria</taxon>
    </lineage>
</organism>
<dbReference type="PANTHER" id="PTHR30563:SF0">
    <property type="entry name" value="DNA RECOMBINATION PROTEIN RMUC"/>
    <property type="match status" value="1"/>
</dbReference>
<keyword evidence="5" id="KW-0812">Transmembrane</keyword>
<evidence type="ECO:0000313" key="6">
    <source>
        <dbReference type="EMBL" id="PIS21346.1"/>
    </source>
</evidence>
<dbReference type="PANTHER" id="PTHR30563">
    <property type="entry name" value="DNA RECOMBINATION PROTEIN RMUC"/>
    <property type="match status" value="1"/>
</dbReference>
<evidence type="ECO:0000313" key="7">
    <source>
        <dbReference type="Proteomes" id="UP000231098"/>
    </source>
</evidence>
<dbReference type="EMBL" id="PEYV01000054">
    <property type="protein sequence ID" value="PIS21346.1"/>
    <property type="molecule type" value="Genomic_DNA"/>
</dbReference>
<dbReference type="InterPro" id="IPR003798">
    <property type="entry name" value="DNA_recombination_RmuC"/>
</dbReference>
<keyword evidence="3" id="KW-0175">Coiled coil</keyword>